<organism evidence="1 2">
    <name type="scientific">Candidatus Sungbacteria bacterium RIFCSPHIGHO2_01_FULL_47_32</name>
    <dbReference type="NCBI Taxonomy" id="1802264"/>
    <lineage>
        <taxon>Bacteria</taxon>
        <taxon>Candidatus Sungiibacteriota</taxon>
    </lineage>
</organism>
<dbReference type="Gene3D" id="2.60.300.12">
    <property type="entry name" value="HesB-like domain"/>
    <property type="match status" value="1"/>
</dbReference>
<proteinExistence type="predicted"/>
<dbReference type="AlphaFoldDB" id="A0A1G2K4A7"/>
<comment type="caution">
    <text evidence="1">The sequence shown here is derived from an EMBL/GenBank/DDBJ whole genome shotgun (WGS) entry which is preliminary data.</text>
</comment>
<evidence type="ECO:0000313" key="2">
    <source>
        <dbReference type="Proteomes" id="UP000177152"/>
    </source>
</evidence>
<name>A0A1G2K4A7_9BACT</name>
<dbReference type="EMBL" id="MHQC01000039">
    <property type="protein sequence ID" value="OGZ94264.1"/>
    <property type="molecule type" value="Genomic_DNA"/>
</dbReference>
<protein>
    <recommendedName>
        <fullName evidence="3">FeS cluster biogenesis domain-containing protein</fullName>
    </recommendedName>
</protein>
<evidence type="ECO:0000313" key="1">
    <source>
        <dbReference type="EMBL" id="OGZ94264.1"/>
    </source>
</evidence>
<evidence type="ECO:0008006" key="3">
    <source>
        <dbReference type="Google" id="ProtNLM"/>
    </source>
</evidence>
<dbReference type="Proteomes" id="UP000177152">
    <property type="component" value="Unassembled WGS sequence"/>
</dbReference>
<accession>A0A1G2K4A7</accession>
<gene>
    <name evidence="1" type="ORF">A2633_05640</name>
</gene>
<dbReference type="SUPFAM" id="SSF89360">
    <property type="entry name" value="HesB-like domain"/>
    <property type="match status" value="1"/>
</dbReference>
<dbReference type="InterPro" id="IPR035903">
    <property type="entry name" value="HesB-like_dom_sf"/>
</dbReference>
<reference evidence="1 2" key="1">
    <citation type="journal article" date="2016" name="Nat. Commun.">
        <title>Thousands of microbial genomes shed light on interconnected biogeochemical processes in an aquifer system.</title>
        <authorList>
            <person name="Anantharaman K."/>
            <person name="Brown C.T."/>
            <person name="Hug L.A."/>
            <person name="Sharon I."/>
            <person name="Castelle C.J."/>
            <person name="Probst A.J."/>
            <person name="Thomas B.C."/>
            <person name="Singh A."/>
            <person name="Wilkins M.J."/>
            <person name="Karaoz U."/>
            <person name="Brodie E.L."/>
            <person name="Williams K.H."/>
            <person name="Hubbard S.S."/>
            <person name="Banfield J.F."/>
        </authorList>
    </citation>
    <scope>NUCLEOTIDE SEQUENCE [LARGE SCALE GENOMIC DNA]</scope>
</reference>
<sequence>MTFFVADDAFDYIVEARNNAGKQHCDYMRVYIREDVKSCCGPAYGFEFAEYSEPQDYYLPFEKRGVGILRVLIDPKWKDILNNVEIVLVDMPMVPMGKGLKIKNPNVRSKCACGN</sequence>